<dbReference type="EMBL" id="SBKP01000006">
    <property type="protein sequence ID" value="RXR28974.1"/>
    <property type="molecule type" value="Genomic_DNA"/>
</dbReference>
<dbReference type="Proteomes" id="UP000290958">
    <property type="component" value="Unassembled WGS sequence"/>
</dbReference>
<protein>
    <submittedName>
        <fullName evidence="2">Uncharacterized protein</fullName>
    </submittedName>
</protein>
<gene>
    <name evidence="2" type="ORF">EQG66_07805</name>
</gene>
<keyword evidence="1" id="KW-1133">Transmembrane helix</keyword>
<evidence type="ECO:0000256" key="1">
    <source>
        <dbReference type="SAM" id="Phobius"/>
    </source>
</evidence>
<dbReference type="RefSeq" id="WP_129404038.1">
    <property type="nucleotide sequence ID" value="NZ_SBKP01000006.1"/>
</dbReference>
<proteinExistence type="predicted"/>
<keyword evidence="3" id="KW-1185">Reference proteome</keyword>
<feature type="transmembrane region" description="Helical" evidence="1">
    <location>
        <begin position="6"/>
        <end position="26"/>
    </location>
</feature>
<evidence type="ECO:0000313" key="2">
    <source>
        <dbReference type="EMBL" id="RXR28974.1"/>
    </source>
</evidence>
<accession>A0A4Q1KK12</accession>
<keyword evidence="1" id="KW-0812">Transmembrane</keyword>
<reference evidence="3" key="1">
    <citation type="submission" date="2019-01" db="EMBL/GenBank/DDBJ databases">
        <title>Cytophagaceae bacterium strain CAR-16.</title>
        <authorList>
            <person name="Chen W.-M."/>
        </authorList>
    </citation>
    <scope>NUCLEOTIDE SEQUENCE [LARGE SCALE GENOMIC DNA]</scope>
    <source>
        <strain evidence="3">CHR27</strain>
    </source>
</reference>
<name>A0A4Q1KK12_9SPHN</name>
<keyword evidence="1" id="KW-0472">Membrane</keyword>
<dbReference type="OrthoDB" id="7473332at2"/>
<evidence type="ECO:0000313" key="3">
    <source>
        <dbReference type="Proteomes" id="UP000290958"/>
    </source>
</evidence>
<comment type="caution">
    <text evidence="2">The sequence shown here is derived from an EMBL/GenBank/DDBJ whole genome shotgun (WGS) entry which is preliminary data.</text>
</comment>
<organism evidence="2 3">
    <name type="scientific">Sphingobium fluviale</name>
    <dbReference type="NCBI Taxonomy" id="2506423"/>
    <lineage>
        <taxon>Bacteria</taxon>
        <taxon>Pseudomonadati</taxon>
        <taxon>Pseudomonadota</taxon>
        <taxon>Alphaproteobacteria</taxon>
        <taxon>Sphingomonadales</taxon>
        <taxon>Sphingomonadaceae</taxon>
        <taxon>Sphingobium</taxon>
    </lineage>
</organism>
<sequence>MPAILLRFLPHIGIVCAVLFGVWWIYDSGRDAERTEANARNATLRADMQADARASEQRLLAQLSAIAADVATQGEQIQRLRASSNTIIQREIIHDPRLADPDLGISQRMFDAINATRTGGSCVRRTGGGIVCTVRQPAPAGGPIEGGDSDEGQ</sequence>
<dbReference type="AlphaFoldDB" id="A0A4Q1KK12"/>